<dbReference type="Pfam" id="PF13426">
    <property type="entry name" value="PAS_9"/>
    <property type="match status" value="2"/>
</dbReference>
<dbReference type="PANTHER" id="PTHR44757:SF2">
    <property type="entry name" value="BIOFILM ARCHITECTURE MAINTENANCE PROTEIN MBAA"/>
    <property type="match status" value="1"/>
</dbReference>
<dbReference type="PROSITE" id="PS50112">
    <property type="entry name" value="PAS"/>
    <property type="match status" value="3"/>
</dbReference>
<dbReference type="CDD" id="cd01949">
    <property type="entry name" value="GGDEF"/>
    <property type="match status" value="1"/>
</dbReference>
<evidence type="ECO:0000313" key="6">
    <source>
        <dbReference type="Proteomes" id="UP000051096"/>
    </source>
</evidence>
<feature type="domain" description="PAS" evidence="2">
    <location>
        <begin position="99"/>
        <end position="152"/>
    </location>
</feature>
<dbReference type="SMART" id="SM00267">
    <property type="entry name" value="GGDEF"/>
    <property type="match status" value="1"/>
</dbReference>
<feature type="domain" description="PAS" evidence="2">
    <location>
        <begin position="224"/>
        <end position="295"/>
    </location>
</feature>
<name>A0A0S8GN96_UNCW3</name>
<evidence type="ECO:0000259" key="2">
    <source>
        <dbReference type="PROSITE" id="PS50112"/>
    </source>
</evidence>
<keyword evidence="1" id="KW-0175">Coiled coil</keyword>
<proteinExistence type="predicted"/>
<dbReference type="SUPFAM" id="SSF55785">
    <property type="entry name" value="PYP-like sensor domain (PAS domain)"/>
    <property type="match status" value="3"/>
</dbReference>
<dbReference type="Gene3D" id="3.30.70.270">
    <property type="match status" value="1"/>
</dbReference>
<feature type="domain" description="GGDEF" evidence="4">
    <location>
        <begin position="505"/>
        <end position="632"/>
    </location>
</feature>
<comment type="caution">
    <text evidence="5">The sequence shown here is derived from an EMBL/GenBank/DDBJ whole genome shotgun (WGS) entry which is preliminary data.</text>
</comment>
<dbReference type="InterPro" id="IPR029787">
    <property type="entry name" value="Nucleotide_cyclase"/>
</dbReference>
<feature type="domain" description="PAC" evidence="3">
    <location>
        <begin position="173"/>
        <end position="223"/>
    </location>
</feature>
<dbReference type="EMBL" id="LJUO01000011">
    <property type="protein sequence ID" value="KPK73340.1"/>
    <property type="molecule type" value="Genomic_DNA"/>
</dbReference>
<dbReference type="Pfam" id="PF00990">
    <property type="entry name" value="GGDEF"/>
    <property type="match status" value="1"/>
</dbReference>
<dbReference type="PATRIC" id="fig|1703780.3.peg.736"/>
<dbReference type="CDD" id="cd00130">
    <property type="entry name" value="PAS"/>
    <property type="match status" value="3"/>
</dbReference>
<feature type="domain" description="PAS" evidence="2">
    <location>
        <begin position="349"/>
        <end position="405"/>
    </location>
</feature>
<sequence length="632" mass="72327">MMQDADNIREKLAEELEMLRQRIADLERDISSSTREEAKQVGEPRTIEERSHAIMWQEVLKEVLLDPETAQRIVRTFIEKAKGQFDVLSKLDERALRESEERFRLIFENAKDAIFWVDPDSGLIVNCNRSAELLLDKTRGEIIGTHRTTLHPLEKVEEYGLIFQGQLQDKKTVDYEADIITKKGVIKSVHITASVTRVGEQPIIQLIARDITERRRSDQALRESETRFKRLFEDAKDAIFWTDRETGLIKNCNKAAEVLIGRKKEEMVGNLRSQLYPREKAEHYKKLFATAIEQKGAYEADTEFITSEGKIKPVFITASVSRIDDTSIIQEIVRDMSERKSAEMALQESEEKFKQLFENAKDAIFWADLDTGLITNCNKAAEELLERSRSEIVGSHHASLHPADKVESYIEMFKKQIEEKGIADDEAEVITKSGAVKPVHITASVTMVGGKSVIQEIVRDITERKRAEEELRMLATTDSLTGLLNRGSGLLLFGKQLQLSKRNNSRLTICYVDVNGLKTINDTYGHHEGDEALKLVAQFLRQSLRKVDIICRLGGDEFLLVLPQCSLDKNDIVWTRIVDKVKQFNESRKKPYAITLSRGFAEYDPAEEKFIDQLITVADREMYKHKSTFSQN</sequence>
<reference evidence="5 6" key="1">
    <citation type="journal article" date="2015" name="Microbiome">
        <title>Genomic resolution of linkages in carbon, nitrogen, and sulfur cycling among widespread estuary sediment bacteria.</title>
        <authorList>
            <person name="Baker B.J."/>
            <person name="Lazar C.S."/>
            <person name="Teske A.P."/>
            <person name="Dick G.J."/>
        </authorList>
    </citation>
    <scope>NUCLEOTIDE SEQUENCE [LARGE SCALE GENOMIC DNA]</scope>
    <source>
        <strain evidence="5">SM23_60</strain>
    </source>
</reference>
<organism evidence="5 6">
    <name type="scientific">candidate division WOR_3 bacterium SM23_60</name>
    <dbReference type="NCBI Taxonomy" id="1703780"/>
    <lineage>
        <taxon>Bacteria</taxon>
        <taxon>Bacteria division WOR-3</taxon>
    </lineage>
</organism>
<evidence type="ECO:0000313" key="5">
    <source>
        <dbReference type="EMBL" id="KPK73340.1"/>
    </source>
</evidence>
<dbReference type="InterPro" id="IPR000700">
    <property type="entry name" value="PAS-assoc_C"/>
</dbReference>
<dbReference type="InterPro" id="IPR013767">
    <property type="entry name" value="PAS_fold"/>
</dbReference>
<dbReference type="AlphaFoldDB" id="A0A0S8GN96"/>
<dbReference type="Gene3D" id="3.30.450.20">
    <property type="entry name" value="PAS domain"/>
    <property type="match status" value="3"/>
</dbReference>
<dbReference type="SMART" id="SM00086">
    <property type="entry name" value="PAC"/>
    <property type="match status" value="3"/>
</dbReference>
<dbReference type="InterPro" id="IPR043128">
    <property type="entry name" value="Rev_trsase/Diguanyl_cyclase"/>
</dbReference>
<dbReference type="Pfam" id="PF00989">
    <property type="entry name" value="PAS"/>
    <property type="match status" value="1"/>
</dbReference>
<dbReference type="InterPro" id="IPR052155">
    <property type="entry name" value="Biofilm_reg_signaling"/>
</dbReference>
<dbReference type="PANTHER" id="PTHR44757">
    <property type="entry name" value="DIGUANYLATE CYCLASE DGCP"/>
    <property type="match status" value="1"/>
</dbReference>
<evidence type="ECO:0000256" key="1">
    <source>
        <dbReference type="SAM" id="Coils"/>
    </source>
</evidence>
<dbReference type="InterPro" id="IPR001610">
    <property type="entry name" value="PAC"/>
</dbReference>
<accession>A0A0S8GN96</accession>
<dbReference type="InterPro" id="IPR035965">
    <property type="entry name" value="PAS-like_dom_sf"/>
</dbReference>
<dbReference type="InterPro" id="IPR000014">
    <property type="entry name" value="PAS"/>
</dbReference>
<evidence type="ECO:0008006" key="7">
    <source>
        <dbReference type="Google" id="ProtNLM"/>
    </source>
</evidence>
<feature type="domain" description="PAC" evidence="3">
    <location>
        <begin position="423"/>
        <end position="473"/>
    </location>
</feature>
<dbReference type="NCBIfam" id="TIGR00254">
    <property type="entry name" value="GGDEF"/>
    <property type="match status" value="1"/>
</dbReference>
<evidence type="ECO:0000259" key="3">
    <source>
        <dbReference type="PROSITE" id="PS50113"/>
    </source>
</evidence>
<feature type="coiled-coil region" evidence="1">
    <location>
        <begin position="2"/>
        <end position="36"/>
    </location>
</feature>
<dbReference type="InterPro" id="IPR000160">
    <property type="entry name" value="GGDEF_dom"/>
</dbReference>
<protein>
    <recommendedName>
        <fullName evidence="7">Diguanylate cyclase</fullName>
    </recommendedName>
</protein>
<dbReference type="PROSITE" id="PS50113">
    <property type="entry name" value="PAC"/>
    <property type="match status" value="2"/>
</dbReference>
<dbReference type="GO" id="GO:0006355">
    <property type="term" value="P:regulation of DNA-templated transcription"/>
    <property type="evidence" value="ECO:0007669"/>
    <property type="project" value="InterPro"/>
</dbReference>
<dbReference type="PROSITE" id="PS50887">
    <property type="entry name" value="GGDEF"/>
    <property type="match status" value="1"/>
</dbReference>
<gene>
    <name evidence="5" type="ORF">AMJ87_02125</name>
</gene>
<dbReference type="SUPFAM" id="SSF55073">
    <property type="entry name" value="Nucleotide cyclase"/>
    <property type="match status" value="1"/>
</dbReference>
<dbReference type="NCBIfam" id="TIGR00229">
    <property type="entry name" value="sensory_box"/>
    <property type="match status" value="3"/>
</dbReference>
<dbReference type="Proteomes" id="UP000051096">
    <property type="component" value="Unassembled WGS sequence"/>
</dbReference>
<evidence type="ECO:0000259" key="4">
    <source>
        <dbReference type="PROSITE" id="PS50887"/>
    </source>
</evidence>
<dbReference type="SMART" id="SM00091">
    <property type="entry name" value="PAS"/>
    <property type="match status" value="3"/>
</dbReference>